<dbReference type="EMBL" id="AP022870">
    <property type="protein sequence ID" value="BCB75262.1"/>
    <property type="molecule type" value="Genomic_DNA"/>
</dbReference>
<proteinExistence type="predicted"/>
<dbReference type="InterPro" id="IPR036237">
    <property type="entry name" value="Xyl_isomerase-like_sf"/>
</dbReference>
<dbReference type="InterPro" id="IPR050312">
    <property type="entry name" value="IolE/XylAMocC-like"/>
</dbReference>
<dbReference type="InterPro" id="IPR013022">
    <property type="entry name" value="Xyl_isomerase-like_TIM-brl"/>
</dbReference>
<gene>
    <name evidence="2" type="ORF">Pflav_016720</name>
</gene>
<organism evidence="2 3">
    <name type="scientific">Phytohabitans flavus</name>
    <dbReference type="NCBI Taxonomy" id="1076124"/>
    <lineage>
        <taxon>Bacteria</taxon>
        <taxon>Bacillati</taxon>
        <taxon>Actinomycetota</taxon>
        <taxon>Actinomycetes</taxon>
        <taxon>Micromonosporales</taxon>
        <taxon>Micromonosporaceae</taxon>
    </lineage>
</organism>
<reference evidence="2 3" key="1">
    <citation type="submission" date="2020-03" db="EMBL/GenBank/DDBJ databases">
        <title>Whole genome shotgun sequence of Phytohabitans flavus NBRC 107702.</title>
        <authorList>
            <person name="Komaki H."/>
            <person name="Tamura T."/>
        </authorList>
    </citation>
    <scope>NUCLEOTIDE SEQUENCE [LARGE SCALE GENOMIC DNA]</scope>
    <source>
        <strain evidence="2 3">NBRC 107702</strain>
    </source>
</reference>
<keyword evidence="3" id="KW-1185">Reference proteome</keyword>
<dbReference type="Pfam" id="PF01261">
    <property type="entry name" value="AP_endonuc_2"/>
    <property type="match status" value="1"/>
</dbReference>
<protein>
    <recommendedName>
        <fullName evidence="1">Xylose isomerase-like TIM barrel domain-containing protein</fullName>
    </recommendedName>
</protein>
<feature type="domain" description="Xylose isomerase-like TIM barrel" evidence="1">
    <location>
        <begin position="24"/>
        <end position="245"/>
    </location>
</feature>
<evidence type="ECO:0000313" key="2">
    <source>
        <dbReference type="EMBL" id="BCB75262.1"/>
    </source>
</evidence>
<dbReference type="PANTHER" id="PTHR12110:SF53">
    <property type="entry name" value="BLR5974 PROTEIN"/>
    <property type="match status" value="1"/>
</dbReference>
<reference evidence="2 3" key="2">
    <citation type="submission" date="2020-03" db="EMBL/GenBank/DDBJ databases">
        <authorList>
            <person name="Ichikawa N."/>
            <person name="Kimura A."/>
            <person name="Kitahashi Y."/>
            <person name="Uohara A."/>
        </authorList>
    </citation>
    <scope>NUCLEOTIDE SEQUENCE [LARGE SCALE GENOMIC DNA]</scope>
    <source>
        <strain evidence="2 3">NBRC 107702</strain>
    </source>
</reference>
<accession>A0A6F8XN50</accession>
<dbReference type="Proteomes" id="UP000502508">
    <property type="component" value="Chromosome"/>
</dbReference>
<evidence type="ECO:0000259" key="1">
    <source>
        <dbReference type="Pfam" id="PF01261"/>
    </source>
</evidence>
<evidence type="ECO:0000313" key="3">
    <source>
        <dbReference type="Proteomes" id="UP000502508"/>
    </source>
</evidence>
<dbReference type="RefSeq" id="WP_173034944.1">
    <property type="nucleotide sequence ID" value="NZ_AP022870.1"/>
</dbReference>
<dbReference type="PANTHER" id="PTHR12110">
    <property type="entry name" value="HYDROXYPYRUVATE ISOMERASE"/>
    <property type="match status" value="1"/>
</dbReference>
<dbReference type="SUPFAM" id="SSF51658">
    <property type="entry name" value="Xylose isomerase-like"/>
    <property type="match status" value="1"/>
</dbReference>
<name>A0A6F8XN50_9ACTN</name>
<dbReference type="AlphaFoldDB" id="A0A6F8XN50"/>
<dbReference type="KEGG" id="pfla:Pflav_016720"/>
<sequence>MRIALSKPTYNDEDRRELFARFRAAGHEGLQLKARQYEEYLERPAAFVAEFGDDTGLTSALISNDSLDEAGVERLRALVRFAAAVRSERIVYCNKRSRENVTDADIAESARILSRVGKEAADQGVAISLHHHYDQPVMHRPDFDVFFDAVVDGAVGLTVDTGHLLKCGITDIPRLIADFGSVIDNYHIKDFDGERWRLLGEGTLDFAPILEAIRRTGYTGWLCADEESKADLVPAIEVSAAWLRAAVSPQPTTEGRG</sequence>
<dbReference type="Gene3D" id="3.20.20.150">
    <property type="entry name" value="Divalent-metal-dependent TIM barrel enzymes"/>
    <property type="match status" value="1"/>
</dbReference>